<sequence>MNGVPFPIGPCVLAFVVIAALSDVHTRRIPNWLVATALVVALPVQVVLHGAVEGMQMWLGGCLTGGLLLLPGYLMRLMGAGDVKLMAAVGSFCGAYGAFEIGLATFAIGGAWSLVVLLRRRQMLTGLIGVASLLVETAVPGDGMVQRRSGLADGSIGTIPYGVAIAIGSTFVLFASV</sequence>
<dbReference type="PANTHER" id="PTHR30487">
    <property type="entry name" value="TYPE 4 PREPILIN-LIKE PROTEINS LEADER PEPTIDE-PROCESSING ENZYME"/>
    <property type="match status" value="1"/>
</dbReference>
<dbReference type="InterPro" id="IPR000045">
    <property type="entry name" value="Prepilin_IV_endopep_pep"/>
</dbReference>
<evidence type="ECO:0000313" key="5">
    <source>
        <dbReference type="Proteomes" id="UP000494255"/>
    </source>
</evidence>
<proteinExistence type="inferred from homology"/>
<protein>
    <recommendedName>
        <fullName evidence="3">Prepilin type IV endopeptidase peptidase domain-containing protein</fullName>
    </recommendedName>
</protein>
<evidence type="ECO:0000259" key="3">
    <source>
        <dbReference type="Pfam" id="PF01478"/>
    </source>
</evidence>
<feature type="transmembrane region" description="Helical" evidence="2">
    <location>
        <begin position="121"/>
        <end position="139"/>
    </location>
</feature>
<name>A0A6J4ZQK4_9BURK</name>
<evidence type="ECO:0000313" key="4">
    <source>
        <dbReference type="EMBL" id="CAB3640110.1"/>
    </source>
</evidence>
<feature type="transmembrane region" description="Helical" evidence="2">
    <location>
        <begin position="151"/>
        <end position="175"/>
    </location>
</feature>
<dbReference type="GO" id="GO:0005886">
    <property type="term" value="C:plasma membrane"/>
    <property type="evidence" value="ECO:0007669"/>
    <property type="project" value="TreeGrafter"/>
</dbReference>
<dbReference type="InterPro" id="IPR050882">
    <property type="entry name" value="Prepilin_peptidase/N-MTase"/>
</dbReference>
<keyword evidence="2" id="KW-0812">Transmembrane</keyword>
<feature type="domain" description="Prepilin type IV endopeptidase peptidase" evidence="3">
    <location>
        <begin position="13"/>
        <end position="113"/>
    </location>
</feature>
<evidence type="ECO:0000256" key="2">
    <source>
        <dbReference type="SAM" id="Phobius"/>
    </source>
</evidence>
<keyword evidence="2" id="KW-1133">Transmembrane helix</keyword>
<dbReference type="RefSeq" id="WP_175048629.1">
    <property type="nucleotide sequence ID" value="NZ_CADIKC010000001.1"/>
</dbReference>
<dbReference type="Proteomes" id="UP000494255">
    <property type="component" value="Unassembled WGS sequence"/>
</dbReference>
<dbReference type="Pfam" id="PF01478">
    <property type="entry name" value="Peptidase_A24"/>
    <property type="match status" value="1"/>
</dbReference>
<dbReference type="Gene3D" id="1.20.120.1220">
    <property type="match status" value="1"/>
</dbReference>
<dbReference type="GO" id="GO:0006465">
    <property type="term" value="P:signal peptide processing"/>
    <property type="evidence" value="ECO:0007669"/>
    <property type="project" value="TreeGrafter"/>
</dbReference>
<dbReference type="GeneID" id="97038855"/>
<feature type="transmembrane region" description="Helical" evidence="2">
    <location>
        <begin position="6"/>
        <end position="24"/>
    </location>
</feature>
<feature type="transmembrane region" description="Helical" evidence="2">
    <location>
        <begin position="31"/>
        <end position="51"/>
    </location>
</feature>
<dbReference type="EMBL" id="CADIKC010000001">
    <property type="protein sequence ID" value="CAB3640110.1"/>
    <property type="molecule type" value="Genomic_DNA"/>
</dbReference>
<keyword evidence="2" id="KW-0472">Membrane</keyword>
<feature type="transmembrane region" description="Helical" evidence="2">
    <location>
        <begin position="57"/>
        <end position="75"/>
    </location>
</feature>
<evidence type="ECO:0000256" key="1">
    <source>
        <dbReference type="ARBA" id="ARBA00005801"/>
    </source>
</evidence>
<dbReference type="GO" id="GO:0004190">
    <property type="term" value="F:aspartic-type endopeptidase activity"/>
    <property type="evidence" value="ECO:0007669"/>
    <property type="project" value="InterPro"/>
</dbReference>
<organism evidence="4 5">
    <name type="scientific">Paraburkholderia sediminicola</name>
    <dbReference type="NCBI Taxonomy" id="458836"/>
    <lineage>
        <taxon>Bacteria</taxon>
        <taxon>Pseudomonadati</taxon>
        <taxon>Pseudomonadota</taxon>
        <taxon>Betaproteobacteria</taxon>
        <taxon>Burkholderiales</taxon>
        <taxon>Burkholderiaceae</taxon>
        <taxon>Paraburkholderia</taxon>
    </lineage>
</organism>
<keyword evidence="5" id="KW-1185">Reference proteome</keyword>
<dbReference type="AlphaFoldDB" id="A0A6J4ZQK4"/>
<comment type="similarity">
    <text evidence="1">Belongs to the peptidase A24 family.</text>
</comment>
<accession>A0A6J4ZQK4</accession>
<reference evidence="4 5" key="1">
    <citation type="submission" date="2020-04" db="EMBL/GenBank/DDBJ databases">
        <authorList>
            <person name="De Canck E."/>
        </authorList>
    </citation>
    <scope>NUCLEOTIDE SEQUENCE [LARGE SCALE GENOMIC DNA]</scope>
    <source>
        <strain evidence="4 5">LMG 24238</strain>
    </source>
</reference>
<dbReference type="PANTHER" id="PTHR30487:SF0">
    <property type="entry name" value="PREPILIN LEADER PEPTIDASE_N-METHYLTRANSFERASE-RELATED"/>
    <property type="match status" value="1"/>
</dbReference>
<feature type="transmembrane region" description="Helical" evidence="2">
    <location>
        <begin position="87"/>
        <end position="115"/>
    </location>
</feature>
<gene>
    <name evidence="4" type="ORF">LMG24238_00190</name>
</gene>